<dbReference type="AlphaFoldDB" id="A0A538UDL0"/>
<comment type="caution">
    <text evidence="1">The sequence shown here is derived from an EMBL/GenBank/DDBJ whole genome shotgun (WGS) entry which is preliminary data.</text>
</comment>
<evidence type="ECO:0000313" key="1">
    <source>
        <dbReference type="EMBL" id="TMQ73809.1"/>
    </source>
</evidence>
<protein>
    <recommendedName>
        <fullName evidence="3">2-isopropylmalate synthase LeuA allosteric (dimerisation) domain-containing protein</fullName>
    </recommendedName>
</protein>
<sequence length="225" mass="24589">MQAEGDEIREIHILTRSNRPPKQIVRDVQTVLLTSFNRSIDYRVVSVAYSKGEPAAVATAPAASGPRVTLGREAEHEGREVSTDRDRIRFTSVNLFVSGARTQAQVELSWKGLLRMGSASGWSTREGAHRLIAQATLAGVQEYLEPEVALGIEQVEFVRVGRRRVVLVALALIAHRQEKGLVGSCTVDQDVQQAVVLATLAALNRVVGGLPTREPTEYVLRPTSD</sequence>
<evidence type="ECO:0000313" key="2">
    <source>
        <dbReference type="Proteomes" id="UP000319771"/>
    </source>
</evidence>
<accession>A0A538UDL0</accession>
<dbReference type="EMBL" id="VBPB01000040">
    <property type="protein sequence ID" value="TMQ73809.1"/>
    <property type="molecule type" value="Genomic_DNA"/>
</dbReference>
<evidence type="ECO:0008006" key="3">
    <source>
        <dbReference type="Google" id="ProtNLM"/>
    </source>
</evidence>
<organism evidence="1 2">
    <name type="scientific">Eiseniibacteriota bacterium</name>
    <dbReference type="NCBI Taxonomy" id="2212470"/>
    <lineage>
        <taxon>Bacteria</taxon>
        <taxon>Candidatus Eiseniibacteriota</taxon>
    </lineage>
</organism>
<reference evidence="1 2" key="1">
    <citation type="journal article" date="2019" name="Nat. Microbiol.">
        <title>Mediterranean grassland soil C-N compound turnover is dependent on rainfall and depth, and is mediated by genomically divergent microorganisms.</title>
        <authorList>
            <person name="Diamond S."/>
            <person name="Andeer P.F."/>
            <person name="Li Z."/>
            <person name="Crits-Christoph A."/>
            <person name="Burstein D."/>
            <person name="Anantharaman K."/>
            <person name="Lane K.R."/>
            <person name="Thomas B.C."/>
            <person name="Pan C."/>
            <person name="Northen T.R."/>
            <person name="Banfield J.F."/>
        </authorList>
    </citation>
    <scope>NUCLEOTIDE SEQUENCE [LARGE SCALE GENOMIC DNA]</scope>
    <source>
        <strain evidence="1">WS_11</strain>
    </source>
</reference>
<proteinExistence type="predicted"/>
<dbReference type="Proteomes" id="UP000319771">
    <property type="component" value="Unassembled WGS sequence"/>
</dbReference>
<name>A0A538UDL0_UNCEI</name>
<gene>
    <name evidence="1" type="ORF">E6K81_02710</name>
</gene>